<dbReference type="Proteomes" id="UP000245283">
    <property type="component" value="Unassembled WGS sequence"/>
</dbReference>
<organism evidence="4 5">
    <name type="scientific">Ancrocorticia populi</name>
    <dbReference type="NCBI Taxonomy" id="2175228"/>
    <lineage>
        <taxon>Bacteria</taxon>
        <taxon>Bacillati</taxon>
        <taxon>Actinomycetota</taxon>
        <taxon>Actinomycetes</taxon>
        <taxon>Actinomycetales</taxon>
        <taxon>Actinomycetaceae</taxon>
        <taxon>Ancrocorticia</taxon>
    </lineage>
</organism>
<name>A0A2V1K4C1_9ACTO</name>
<comment type="caution">
    <text evidence="4">The sequence shown here is derived from an EMBL/GenBank/DDBJ whole genome shotgun (WGS) entry which is preliminary data.</text>
</comment>
<dbReference type="InterPro" id="IPR006047">
    <property type="entry name" value="GH13_cat_dom"/>
</dbReference>
<dbReference type="RefSeq" id="WP_109093952.1">
    <property type="nucleotide sequence ID" value="NZ_QETB01000004.1"/>
</dbReference>
<accession>A0A2V1K4C1</accession>
<dbReference type="GO" id="GO:0016798">
    <property type="term" value="F:hydrolase activity, acting on glycosyl bonds"/>
    <property type="evidence" value="ECO:0007669"/>
    <property type="project" value="UniProtKB-KW"/>
</dbReference>
<evidence type="ECO:0000256" key="2">
    <source>
        <dbReference type="ARBA" id="ARBA00023295"/>
    </source>
</evidence>
<dbReference type="Gene3D" id="3.20.20.80">
    <property type="entry name" value="Glycosidases"/>
    <property type="match status" value="1"/>
</dbReference>
<dbReference type="AlphaFoldDB" id="A0A2V1K4C1"/>
<dbReference type="OrthoDB" id="9802433at2"/>
<dbReference type="EMBL" id="QETB01000004">
    <property type="protein sequence ID" value="PWF26125.1"/>
    <property type="molecule type" value="Genomic_DNA"/>
</dbReference>
<evidence type="ECO:0000256" key="1">
    <source>
        <dbReference type="ARBA" id="ARBA00022801"/>
    </source>
</evidence>
<protein>
    <submittedName>
        <fullName evidence="4">Alpha-amylase</fullName>
    </submittedName>
</protein>
<feature type="domain" description="Glycosyl hydrolase family 13 catalytic" evidence="3">
    <location>
        <begin position="7"/>
        <end position="343"/>
    </location>
</feature>
<reference evidence="5" key="1">
    <citation type="submission" date="2018-05" db="EMBL/GenBank/DDBJ databases">
        <authorList>
            <person name="Li Y."/>
        </authorList>
    </citation>
    <scope>NUCLEOTIDE SEQUENCE [LARGE SCALE GENOMIC DNA]</scope>
    <source>
        <strain evidence="5">sk1b4</strain>
    </source>
</reference>
<sequence>MSLLDHTIWWQVFPLGALGAPIRDRDLAAEAAQPNPHRLRKLDPWLDYLVELGCNGLLLGPIFESVSHGYDTLDHYAIDQRLGTNQDFDHLIAACQERGINVMLDGVFNHVAASHPRVAELAHLDSTGTPQTWEGHGGLTKLDHSLQATQDLVTDVMLYWLRRGIAGWRLDVAYEVPPEFWATVTARVREEFQDALFLGEMIHGNFATFVHESTLDTVTQYNLWKAIWSSIKETNFWELDWALAGHAEFCEMFTPQTFISNHDVERIATTVGQEGAVLAAAILLTVPGMPSIYYGDEQGFTGRKLDGFSADDELRPPLPPLPEDLAPVGKDLFRIYQALISIRRRHGWMARGEISAVKKTNETIEYTVTNPDSPREFVRVALALEPRRAVLITGAGGETLFEWAGLVPAA</sequence>
<evidence type="ECO:0000259" key="3">
    <source>
        <dbReference type="SMART" id="SM00642"/>
    </source>
</evidence>
<dbReference type="PANTHER" id="PTHR10357:SF210">
    <property type="entry name" value="MALTODEXTRIN GLUCOSIDASE"/>
    <property type="match status" value="1"/>
</dbReference>
<evidence type="ECO:0000313" key="4">
    <source>
        <dbReference type="EMBL" id="PWF26125.1"/>
    </source>
</evidence>
<keyword evidence="2" id="KW-0326">Glycosidase</keyword>
<dbReference type="SUPFAM" id="SSF51445">
    <property type="entry name" value="(Trans)glycosidases"/>
    <property type="match status" value="1"/>
</dbReference>
<dbReference type="SMART" id="SM00642">
    <property type="entry name" value="Aamy"/>
    <property type="match status" value="1"/>
</dbReference>
<dbReference type="GO" id="GO:0005975">
    <property type="term" value="P:carbohydrate metabolic process"/>
    <property type="evidence" value="ECO:0007669"/>
    <property type="project" value="InterPro"/>
</dbReference>
<dbReference type="InterPro" id="IPR017853">
    <property type="entry name" value="GH"/>
</dbReference>
<dbReference type="PANTHER" id="PTHR10357">
    <property type="entry name" value="ALPHA-AMYLASE FAMILY MEMBER"/>
    <property type="match status" value="1"/>
</dbReference>
<evidence type="ECO:0000313" key="5">
    <source>
        <dbReference type="Proteomes" id="UP000245283"/>
    </source>
</evidence>
<keyword evidence="1" id="KW-0378">Hydrolase</keyword>
<gene>
    <name evidence="4" type="ORF">DD236_08570</name>
</gene>
<dbReference type="Pfam" id="PF00128">
    <property type="entry name" value="Alpha-amylase"/>
    <property type="match status" value="2"/>
</dbReference>
<keyword evidence="5" id="KW-1185">Reference proteome</keyword>
<proteinExistence type="predicted"/>